<dbReference type="SUPFAM" id="SSF49452">
    <property type="entry name" value="Starch-binding domain-like"/>
    <property type="match status" value="1"/>
</dbReference>
<proteinExistence type="predicted"/>
<gene>
    <name evidence="1" type="ORF">EG19_04520</name>
</gene>
<dbReference type="GO" id="GO:0030246">
    <property type="term" value="F:carbohydrate binding"/>
    <property type="evidence" value="ECO:0007669"/>
    <property type="project" value="InterPro"/>
</dbReference>
<evidence type="ECO:0000313" key="2">
    <source>
        <dbReference type="Proteomes" id="UP000027284"/>
    </source>
</evidence>
<accession>A0A062XLR3</accession>
<dbReference type="InterPro" id="IPR013784">
    <property type="entry name" value="Carb-bd-like_fold"/>
</dbReference>
<sequence>MALLLGLGGAHGGALDWDQALPSQASLVVLVTVGGREVGATEVLRWEQEMCLRLADFAQFTGATVEAIALGYRIKTPLGETTIPLDEIRQVEGEPYVCQGVLKARLGTDVAFEPATVTLSLDVPWSLPTAVRMAAPLVPEIRAPAWSLGTVHLDVSGISEGRGFSSTGNAWATGRALNGEWRILGERGNDGEARLRELLWVTRKPRWFAFFGRNYVQLSPVLAGFDLVGAGVGWSNRPLPSLGAWSSLTGFSTSATRNFRGTAPPGSFVKLRINGVVVASQQVGLSGRFEFLDVPVTGGRTSVPVEIEIYDRHNLLAPLEVRRLATPTSWWLLPRGSLELVMGGGMGGQLGRSLLGDDSSLRKGAAYSAIRWGLGENLTAEAMVQTVGNRWQAGAGLAWQAFPEAFTALTLAQADGQWAWNWEGTLQKNEWAVLARAFEQPQAFRLQPVGSVRRDYSLELRYNPASWLELGLWSRKLDFEPEHVQWVRPTAVVSLGSALFLRIAPDQWGDYVITATSQPHPRLRLSASYFHSQLYDVGWDMPTSWPLELRGTWERGGEGSDRLTLTVGNRPESFRLPRLRVGIQTSGGFSAAYAEASAPVWSGLWFRAQYMGIPSRVLGGEKPKPRLFLALTADFGYAMGRLVAADQTTLRRELGGVAGRLLVRGKAPAVSLAGARVQVVGFGGTVTSADGSFFVGNVPPGVYEVELDPERLPLELVPVQRRFVVEVAAGTITRVDFPLRQLYGFAGQVRTTDGVGVAGARVVLLSRGTEVASQETDAFGYFRFDQLEPGTYLLQAWRGEQKLGERPVLLEGFLFDQDIVANP</sequence>
<dbReference type="Pfam" id="PF13620">
    <property type="entry name" value="CarboxypepD_reg"/>
    <property type="match status" value="1"/>
</dbReference>
<dbReference type="Gene3D" id="2.60.40.10">
    <property type="entry name" value="Immunoglobulins"/>
    <property type="match status" value="1"/>
</dbReference>
<keyword evidence="2" id="KW-1185">Reference proteome</keyword>
<dbReference type="RefSeq" id="WP_038049270.1">
    <property type="nucleotide sequence ID" value="NZ_JMFG01000020.1"/>
</dbReference>
<reference evidence="1 2" key="1">
    <citation type="submission" date="2014-04" db="EMBL/GenBank/DDBJ databases">
        <title>The Genome Sequence of Thermoanaerobaculum aquaticum MP-01, The First Cultivated Group 23 Acidobacterium.</title>
        <authorList>
            <person name="Stamps B.W."/>
            <person name="Losey N.A."/>
            <person name="Lawson P.A."/>
            <person name="Stevenson B.S."/>
        </authorList>
    </citation>
    <scope>NUCLEOTIDE SEQUENCE [LARGE SCALE GENOMIC DNA]</scope>
    <source>
        <strain evidence="1 2">MP-01</strain>
    </source>
</reference>
<dbReference type="InterPro" id="IPR013783">
    <property type="entry name" value="Ig-like_fold"/>
</dbReference>
<dbReference type="EMBL" id="JMFG01000020">
    <property type="protein sequence ID" value="KDA53477.1"/>
    <property type="molecule type" value="Genomic_DNA"/>
</dbReference>
<dbReference type="STRING" id="1312852.EG19_04520"/>
<protein>
    <recommendedName>
        <fullName evidence="3">Carboxypeptidase regulatory-like domain-containing protein</fullName>
    </recommendedName>
</protein>
<dbReference type="Proteomes" id="UP000027284">
    <property type="component" value="Unassembled WGS sequence"/>
</dbReference>
<dbReference type="AlphaFoldDB" id="A0A062XLR3"/>
<evidence type="ECO:0000313" key="1">
    <source>
        <dbReference type="EMBL" id="KDA53477.1"/>
    </source>
</evidence>
<name>A0A062XLR3_9BACT</name>
<comment type="caution">
    <text evidence="1">The sequence shown here is derived from an EMBL/GenBank/DDBJ whole genome shotgun (WGS) entry which is preliminary data.</text>
</comment>
<organism evidence="1 2">
    <name type="scientific">Thermoanaerobaculum aquaticum</name>
    <dbReference type="NCBI Taxonomy" id="1312852"/>
    <lineage>
        <taxon>Bacteria</taxon>
        <taxon>Pseudomonadati</taxon>
        <taxon>Acidobacteriota</taxon>
        <taxon>Thermoanaerobaculia</taxon>
        <taxon>Thermoanaerobaculales</taxon>
        <taxon>Thermoanaerobaculaceae</taxon>
        <taxon>Thermoanaerobaculum</taxon>
    </lineage>
</organism>
<dbReference type="SUPFAM" id="SSF49478">
    <property type="entry name" value="Cna protein B-type domain"/>
    <property type="match status" value="1"/>
</dbReference>
<evidence type="ECO:0008006" key="3">
    <source>
        <dbReference type="Google" id="ProtNLM"/>
    </source>
</evidence>
<dbReference type="OrthoDB" id="501348at2"/>